<evidence type="ECO:0000313" key="1">
    <source>
        <dbReference type="EMBL" id="KAF3967909.1"/>
    </source>
</evidence>
<comment type="caution">
    <text evidence="1">The sequence shown here is derived from an EMBL/GenBank/DDBJ whole genome shotgun (WGS) entry which is preliminary data.</text>
</comment>
<sequence length="82" mass="9442">MEQSIKIWDLESKIIVEDLTEGLISAIAVSATIKNFTLVARARNNNKDFNIMSPKSIFDHVKFFKPERVKPNKTKEAFMENN</sequence>
<dbReference type="AlphaFoldDB" id="A0A8J4RM80"/>
<dbReference type="Proteomes" id="UP000737018">
    <property type="component" value="Unassembled WGS sequence"/>
</dbReference>
<accession>A0A8J4RM80</accession>
<gene>
    <name evidence="1" type="ORF">CMV_008148</name>
</gene>
<evidence type="ECO:0000313" key="2">
    <source>
        <dbReference type="Proteomes" id="UP000737018"/>
    </source>
</evidence>
<dbReference type="EMBL" id="JRKL02000836">
    <property type="protein sequence ID" value="KAF3967909.1"/>
    <property type="molecule type" value="Genomic_DNA"/>
</dbReference>
<organism evidence="1 2">
    <name type="scientific">Castanea mollissima</name>
    <name type="common">Chinese chestnut</name>
    <dbReference type="NCBI Taxonomy" id="60419"/>
    <lineage>
        <taxon>Eukaryota</taxon>
        <taxon>Viridiplantae</taxon>
        <taxon>Streptophyta</taxon>
        <taxon>Embryophyta</taxon>
        <taxon>Tracheophyta</taxon>
        <taxon>Spermatophyta</taxon>
        <taxon>Magnoliopsida</taxon>
        <taxon>eudicotyledons</taxon>
        <taxon>Gunneridae</taxon>
        <taxon>Pentapetalae</taxon>
        <taxon>rosids</taxon>
        <taxon>fabids</taxon>
        <taxon>Fagales</taxon>
        <taxon>Fagaceae</taxon>
        <taxon>Castanea</taxon>
    </lineage>
</organism>
<reference evidence="1" key="1">
    <citation type="submission" date="2020-03" db="EMBL/GenBank/DDBJ databases">
        <title>Castanea mollissima Vanexum genome sequencing.</title>
        <authorList>
            <person name="Staton M."/>
        </authorList>
    </citation>
    <scope>NUCLEOTIDE SEQUENCE</scope>
    <source>
        <tissue evidence="1">Leaf</tissue>
    </source>
</reference>
<name>A0A8J4RM80_9ROSI</name>
<protein>
    <submittedName>
        <fullName evidence="1">Uncharacterized protein</fullName>
    </submittedName>
</protein>
<proteinExistence type="predicted"/>
<keyword evidence="2" id="KW-1185">Reference proteome</keyword>